<reference evidence="2 3" key="1">
    <citation type="submission" date="2012-02" db="EMBL/GenBank/DDBJ databases">
        <title>Complete sequence of chromosome of Singulisphaera acidiphila DSM 18658.</title>
        <authorList>
            <consortium name="US DOE Joint Genome Institute (JGI-PGF)"/>
            <person name="Lucas S."/>
            <person name="Copeland A."/>
            <person name="Lapidus A."/>
            <person name="Glavina del Rio T."/>
            <person name="Dalin E."/>
            <person name="Tice H."/>
            <person name="Bruce D."/>
            <person name="Goodwin L."/>
            <person name="Pitluck S."/>
            <person name="Peters L."/>
            <person name="Ovchinnikova G."/>
            <person name="Chertkov O."/>
            <person name="Kyrpides N."/>
            <person name="Mavromatis K."/>
            <person name="Ivanova N."/>
            <person name="Brettin T."/>
            <person name="Detter J.C."/>
            <person name="Han C."/>
            <person name="Larimer F."/>
            <person name="Land M."/>
            <person name="Hauser L."/>
            <person name="Markowitz V."/>
            <person name="Cheng J.-F."/>
            <person name="Hugenholtz P."/>
            <person name="Woyke T."/>
            <person name="Wu D."/>
            <person name="Tindall B."/>
            <person name="Pomrenke H."/>
            <person name="Brambilla E."/>
            <person name="Klenk H.-P."/>
            <person name="Eisen J.A."/>
        </authorList>
    </citation>
    <scope>NUCLEOTIDE SEQUENCE [LARGE SCALE GENOMIC DNA]</scope>
    <source>
        <strain evidence="3">ATCC BAA-1392 / DSM 18658 / VKM B-2454 / MOB10</strain>
    </source>
</reference>
<keyword evidence="3" id="KW-1185">Reference proteome</keyword>
<dbReference type="EMBL" id="CP003364">
    <property type="protein sequence ID" value="AGA26345.1"/>
    <property type="molecule type" value="Genomic_DNA"/>
</dbReference>
<name>L0DBW2_SINAD</name>
<evidence type="ECO:0000256" key="1">
    <source>
        <dbReference type="SAM" id="MobiDB-lite"/>
    </source>
</evidence>
<dbReference type="AlphaFoldDB" id="L0DBW2"/>
<dbReference type="KEGG" id="saci:Sinac_1994"/>
<accession>L0DBW2</accession>
<dbReference type="STRING" id="886293.Sinac_1994"/>
<organism evidence="2 3">
    <name type="scientific">Singulisphaera acidiphila (strain ATCC BAA-1392 / DSM 18658 / VKM B-2454 / MOB10)</name>
    <dbReference type="NCBI Taxonomy" id="886293"/>
    <lineage>
        <taxon>Bacteria</taxon>
        <taxon>Pseudomonadati</taxon>
        <taxon>Planctomycetota</taxon>
        <taxon>Planctomycetia</taxon>
        <taxon>Isosphaerales</taxon>
        <taxon>Isosphaeraceae</taxon>
        <taxon>Singulisphaera</taxon>
    </lineage>
</organism>
<evidence type="ECO:0000313" key="3">
    <source>
        <dbReference type="Proteomes" id="UP000010798"/>
    </source>
</evidence>
<gene>
    <name evidence="2" type="ordered locus">Sinac_1994</name>
</gene>
<evidence type="ECO:0000313" key="2">
    <source>
        <dbReference type="EMBL" id="AGA26345.1"/>
    </source>
</evidence>
<sequence>MLRFGQYKLSDAIRQLRRKAGGGKGGKPVPTRETAAEQVRETQESNEAGKARASSRDRMVDIGRGNQQAGRQGQ</sequence>
<dbReference type="Proteomes" id="UP000010798">
    <property type="component" value="Chromosome"/>
</dbReference>
<feature type="compositionally biased region" description="Low complexity" evidence="1">
    <location>
        <begin position="63"/>
        <end position="74"/>
    </location>
</feature>
<dbReference type="RefSeq" id="WP_015245512.1">
    <property type="nucleotide sequence ID" value="NC_019892.1"/>
</dbReference>
<dbReference type="HOGENOM" id="CLU_2685850_0_0_0"/>
<proteinExistence type="predicted"/>
<feature type="compositionally biased region" description="Basic and acidic residues" evidence="1">
    <location>
        <begin position="34"/>
        <end position="61"/>
    </location>
</feature>
<protein>
    <submittedName>
        <fullName evidence="2">Uncharacterized protein</fullName>
    </submittedName>
</protein>
<feature type="region of interest" description="Disordered" evidence="1">
    <location>
        <begin position="17"/>
        <end position="74"/>
    </location>
</feature>